<accession>A0A1I5GT04</accession>
<dbReference type="InterPro" id="IPR001206">
    <property type="entry name" value="Diacylglycerol_kinase_cat_dom"/>
</dbReference>
<keyword evidence="5" id="KW-1185">Reference proteome</keyword>
<dbReference type="InterPro" id="IPR016064">
    <property type="entry name" value="NAD/diacylglycerol_kinase_sf"/>
</dbReference>
<dbReference type="GO" id="GO:0004143">
    <property type="term" value="F:ATP-dependent diacylglycerol kinase activity"/>
    <property type="evidence" value="ECO:0007669"/>
    <property type="project" value="TreeGrafter"/>
</dbReference>
<dbReference type="Gene3D" id="3.40.50.10330">
    <property type="entry name" value="Probable inorganic polyphosphate/atp-NAD kinase, domain 1"/>
    <property type="match status" value="1"/>
</dbReference>
<proteinExistence type="inferred from homology"/>
<dbReference type="SUPFAM" id="SSF111331">
    <property type="entry name" value="NAD kinase/diacylglycerol kinase-like"/>
    <property type="match status" value="1"/>
</dbReference>
<gene>
    <name evidence="4" type="ORF">SAMN05660359_03117</name>
</gene>
<dbReference type="InterPro" id="IPR017438">
    <property type="entry name" value="ATP-NAD_kinase_N"/>
</dbReference>
<evidence type="ECO:0000256" key="1">
    <source>
        <dbReference type="ARBA" id="ARBA00001946"/>
    </source>
</evidence>
<dbReference type="GO" id="GO:0005886">
    <property type="term" value="C:plasma membrane"/>
    <property type="evidence" value="ECO:0007669"/>
    <property type="project" value="TreeGrafter"/>
</dbReference>
<organism evidence="4 5">
    <name type="scientific">Geodermatophilus obscurus</name>
    <dbReference type="NCBI Taxonomy" id="1861"/>
    <lineage>
        <taxon>Bacteria</taxon>
        <taxon>Bacillati</taxon>
        <taxon>Actinomycetota</taxon>
        <taxon>Actinomycetes</taxon>
        <taxon>Geodermatophilales</taxon>
        <taxon>Geodermatophilaceae</taxon>
        <taxon>Geodermatophilus</taxon>
    </lineage>
</organism>
<reference evidence="5" key="1">
    <citation type="submission" date="2016-10" db="EMBL/GenBank/DDBJ databases">
        <authorList>
            <person name="Varghese N."/>
            <person name="Submissions S."/>
        </authorList>
    </citation>
    <scope>NUCLEOTIDE SEQUENCE [LARGE SCALE GENOMIC DNA]</scope>
    <source>
        <strain evidence="5">DSM 43161</strain>
    </source>
</reference>
<comment type="cofactor">
    <cofactor evidence="1">
        <name>Mg(2+)</name>
        <dbReference type="ChEBI" id="CHEBI:18420"/>
    </cofactor>
</comment>
<evidence type="ECO:0000259" key="3">
    <source>
        <dbReference type="PROSITE" id="PS50146"/>
    </source>
</evidence>
<keyword evidence="4" id="KW-0808">Transferase</keyword>
<dbReference type="SMART" id="SM00046">
    <property type="entry name" value="DAGKc"/>
    <property type="match status" value="1"/>
</dbReference>
<dbReference type="InterPro" id="IPR050187">
    <property type="entry name" value="Lipid_Phosphate_FormReg"/>
</dbReference>
<keyword evidence="4" id="KW-0418">Kinase</keyword>
<comment type="similarity">
    <text evidence="2">Belongs to the diacylglycerol/lipid kinase family.</text>
</comment>
<protein>
    <submittedName>
        <fullName evidence="4">Diacylglycerol kinase family enzyme</fullName>
    </submittedName>
</protein>
<dbReference type="RefSeq" id="WP_075014439.1">
    <property type="nucleotide sequence ID" value="NZ_FOWE01000007.1"/>
</dbReference>
<dbReference type="AlphaFoldDB" id="A0A1I5GT04"/>
<dbReference type="Gene3D" id="2.60.200.40">
    <property type="match status" value="1"/>
</dbReference>
<dbReference type="PROSITE" id="PS50146">
    <property type="entry name" value="DAGK"/>
    <property type="match status" value="1"/>
</dbReference>
<dbReference type="Pfam" id="PF00781">
    <property type="entry name" value="DAGK_cat"/>
    <property type="match status" value="1"/>
</dbReference>
<dbReference type="Proteomes" id="UP000183642">
    <property type="component" value="Unassembled WGS sequence"/>
</dbReference>
<sequence length="340" mass="35777">MRALVVANPAATTTTRRVRDVLLGALASELKVDLAETAHRGHGRELGQQALAEGVDVVVALGGDGTVNEVVDGLLADGPGAHVPTLAVVPGGSTNVFARALGRSRDPVEATGEILDSLRWGRTRRISLGTASATGTSAAPVAGTDPATAVVAAEAGAAADDTWSTPRWFVFAAGLGFDADVIARVEAERARGRRSTGALYVREATRAFVLGRERRRPAMTLTRPGEPDLDGLFLCLVSNVSPWTYLGSRPVNPSPEASFDSGLDVFAMGRMGVLRMLHHSRQVLARRPDARGRGVHRFHDLGELTLTASRPQGWQLDGDHLGTATGLRLRSVPAALSVLA</sequence>
<evidence type="ECO:0000313" key="4">
    <source>
        <dbReference type="EMBL" id="SFO39184.1"/>
    </source>
</evidence>
<name>A0A1I5GT04_9ACTN</name>
<dbReference type="OrthoDB" id="142078at2"/>
<dbReference type="PANTHER" id="PTHR12358">
    <property type="entry name" value="SPHINGOSINE KINASE"/>
    <property type="match status" value="1"/>
</dbReference>
<feature type="domain" description="DAGKc" evidence="3">
    <location>
        <begin position="1"/>
        <end position="132"/>
    </location>
</feature>
<dbReference type="EMBL" id="FOWE01000007">
    <property type="protein sequence ID" value="SFO39184.1"/>
    <property type="molecule type" value="Genomic_DNA"/>
</dbReference>
<dbReference type="PANTHER" id="PTHR12358:SF106">
    <property type="entry name" value="LIPID KINASE YEGS"/>
    <property type="match status" value="1"/>
</dbReference>
<evidence type="ECO:0000313" key="5">
    <source>
        <dbReference type="Proteomes" id="UP000183642"/>
    </source>
</evidence>
<evidence type="ECO:0000256" key="2">
    <source>
        <dbReference type="ARBA" id="ARBA00005983"/>
    </source>
</evidence>